<feature type="compositionally biased region" description="Low complexity" evidence="1">
    <location>
        <begin position="1"/>
        <end position="13"/>
    </location>
</feature>
<dbReference type="Proteomes" id="UP001321473">
    <property type="component" value="Unassembled WGS sequence"/>
</dbReference>
<dbReference type="EMBL" id="JARKHS020005544">
    <property type="protein sequence ID" value="KAK8783450.1"/>
    <property type="molecule type" value="Genomic_DNA"/>
</dbReference>
<evidence type="ECO:0000256" key="1">
    <source>
        <dbReference type="SAM" id="MobiDB-lite"/>
    </source>
</evidence>
<feature type="compositionally biased region" description="Basic and acidic residues" evidence="1">
    <location>
        <begin position="14"/>
        <end position="23"/>
    </location>
</feature>
<evidence type="ECO:0000313" key="3">
    <source>
        <dbReference type="Proteomes" id="UP001321473"/>
    </source>
</evidence>
<name>A0AAQ4F8D7_AMBAM</name>
<accession>A0AAQ4F8D7</accession>
<evidence type="ECO:0000313" key="2">
    <source>
        <dbReference type="EMBL" id="KAK8783450.1"/>
    </source>
</evidence>
<sequence>MGSSTTRRSSARSSRTEDVHSWDLENGQATRPVPTTPEPPFTSPKFRCYACYHGDFVSHGKELRCKGNDEKCK</sequence>
<reference evidence="2 3" key="1">
    <citation type="journal article" date="2023" name="Arcadia Sci">
        <title>De novo assembly of a long-read Amblyomma americanum tick genome.</title>
        <authorList>
            <person name="Chou S."/>
            <person name="Poskanzer K.E."/>
            <person name="Rollins M."/>
            <person name="Thuy-Boun P.S."/>
        </authorList>
    </citation>
    <scope>NUCLEOTIDE SEQUENCE [LARGE SCALE GENOMIC DNA]</scope>
    <source>
        <strain evidence="2">F_SG_1</strain>
        <tissue evidence="2">Salivary glands</tissue>
    </source>
</reference>
<comment type="caution">
    <text evidence="2">The sequence shown here is derived from an EMBL/GenBank/DDBJ whole genome shotgun (WGS) entry which is preliminary data.</text>
</comment>
<dbReference type="AlphaFoldDB" id="A0AAQ4F8D7"/>
<gene>
    <name evidence="2" type="ORF">V5799_010180</name>
</gene>
<protein>
    <submittedName>
        <fullName evidence="2">Uncharacterized protein</fullName>
    </submittedName>
</protein>
<proteinExistence type="predicted"/>
<organism evidence="2 3">
    <name type="scientific">Amblyomma americanum</name>
    <name type="common">Lone star tick</name>
    <dbReference type="NCBI Taxonomy" id="6943"/>
    <lineage>
        <taxon>Eukaryota</taxon>
        <taxon>Metazoa</taxon>
        <taxon>Ecdysozoa</taxon>
        <taxon>Arthropoda</taxon>
        <taxon>Chelicerata</taxon>
        <taxon>Arachnida</taxon>
        <taxon>Acari</taxon>
        <taxon>Parasitiformes</taxon>
        <taxon>Ixodida</taxon>
        <taxon>Ixodoidea</taxon>
        <taxon>Ixodidae</taxon>
        <taxon>Amblyomminae</taxon>
        <taxon>Amblyomma</taxon>
    </lineage>
</organism>
<feature type="region of interest" description="Disordered" evidence="1">
    <location>
        <begin position="1"/>
        <end position="39"/>
    </location>
</feature>
<keyword evidence="3" id="KW-1185">Reference proteome</keyword>